<accession>A0A375GFY6</accession>
<protein>
    <submittedName>
        <fullName evidence="1">Uncharacterized protein</fullName>
    </submittedName>
</protein>
<dbReference type="AlphaFoldDB" id="A0A375GFY6"/>
<sequence>MVAVCAGSVVVVLSAFLTVATTCTLVVPVATPRTTALAGVAATGSIVATPVSTLLQVNTVLPLTSTPLLSTASALMVSERPTPTSPEVVLILTLKVSGVVAAGVAGELEPPPPPPQAASKNVMAVPANQVAHVLSLMMFPRVFFPALPA</sequence>
<comment type="caution">
    <text evidence="1">The sequence shown here is derived from an EMBL/GenBank/DDBJ whole genome shotgun (WGS) entry which is preliminary data.</text>
</comment>
<reference evidence="1" key="1">
    <citation type="submission" date="2018-01" db="EMBL/GenBank/DDBJ databases">
        <authorList>
            <person name="Clerissi C."/>
        </authorList>
    </citation>
    <scope>NUCLEOTIDE SEQUENCE</scope>
    <source>
        <strain evidence="1">Cupriavidus oxalaticus LMG 2235</strain>
    </source>
</reference>
<dbReference type="Proteomes" id="UP000256862">
    <property type="component" value="Plasmid CO2235_mp"/>
</dbReference>
<organism evidence="1">
    <name type="scientific">Cupriavidus oxalaticus</name>
    <dbReference type="NCBI Taxonomy" id="96344"/>
    <lineage>
        <taxon>Bacteria</taxon>
        <taxon>Pseudomonadati</taxon>
        <taxon>Pseudomonadota</taxon>
        <taxon>Betaproteobacteria</taxon>
        <taxon>Burkholderiales</taxon>
        <taxon>Burkholderiaceae</taxon>
        <taxon>Cupriavidus</taxon>
    </lineage>
</organism>
<proteinExistence type="predicted"/>
<evidence type="ECO:0000313" key="1">
    <source>
        <dbReference type="EMBL" id="SPC19725.1"/>
    </source>
</evidence>
<name>A0A375GFY6_9BURK</name>
<gene>
    <name evidence="1" type="ORF">CO2235_MP20136</name>
</gene>
<dbReference type="EMBL" id="OGUS01000137">
    <property type="protein sequence ID" value="SPC19725.1"/>
    <property type="molecule type" value="Genomic_DNA"/>
</dbReference>